<protein>
    <recommendedName>
        <fullName evidence="9">Mitochondrial import inner membrane translocase subunit Tim21</fullName>
    </recommendedName>
</protein>
<evidence type="ECO:0000313" key="10">
    <source>
        <dbReference type="EMBL" id="GAQ86631.1"/>
    </source>
</evidence>
<sequence>MSPGRQLARLAVAHVRKIHAAAAKAGPAPSAANWLAGGAALSAAECQVAASQWPAQGIFLPQFLRSTVAMGSSRMDVVPIHWTLVQRSFTSSAARMATAESNKASEEAARRDSELQQAEDPFDTITDRIPEKPVSVAEGASYTVVIVAFLGLAAAAMFYVAKELLIEPKEYKVFNKALDRVKNDSQVAVRIGRPITGYGSESRNRAARQRIRHNITKDEDGTERVQVQFFLRGPNGTGMVTSEMFKDQETRDWQFTYLIVDITSPVPSRLMLESYLGGPAGAGG</sequence>
<dbReference type="OMA" id="ARIKCAA"/>
<evidence type="ECO:0000256" key="8">
    <source>
        <dbReference type="ARBA" id="ARBA00023136"/>
    </source>
</evidence>
<evidence type="ECO:0000313" key="11">
    <source>
        <dbReference type="Proteomes" id="UP000054558"/>
    </source>
</evidence>
<evidence type="ECO:0000256" key="7">
    <source>
        <dbReference type="ARBA" id="ARBA00023128"/>
    </source>
</evidence>
<evidence type="ECO:0000256" key="1">
    <source>
        <dbReference type="ARBA" id="ARBA00004434"/>
    </source>
</evidence>
<evidence type="ECO:0000256" key="3">
    <source>
        <dbReference type="ARBA" id="ARBA00022692"/>
    </source>
</evidence>
<comment type="similarity">
    <text evidence="2 9">Belongs to the TIM21 family.</text>
</comment>
<keyword evidence="4 9" id="KW-0999">Mitochondrion inner membrane</keyword>
<keyword evidence="3 9" id="KW-0812">Transmembrane</keyword>
<keyword evidence="7 9" id="KW-0496">Mitochondrion</keyword>
<feature type="transmembrane region" description="Helical" evidence="9">
    <location>
        <begin position="140"/>
        <end position="161"/>
    </location>
</feature>
<name>A0A1Y1IC10_KLENI</name>
<dbReference type="STRING" id="105231.A0A1Y1IC10"/>
<reference evidence="10 11" key="1">
    <citation type="journal article" date="2014" name="Nat. Commun.">
        <title>Klebsormidium flaccidum genome reveals primary factors for plant terrestrial adaptation.</title>
        <authorList>
            <person name="Hori K."/>
            <person name="Maruyama F."/>
            <person name="Fujisawa T."/>
            <person name="Togashi T."/>
            <person name="Yamamoto N."/>
            <person name="Seo M."/>
            <person name="Sato S."/>
            <person name="Yamada T."/>
            <person name="Mori H."/>
            <person name="Tajima N."/>
            <person name="Moriyama T."/>
            <person name="Ikeuchi M."/>
            <person name="Watanabe M."/>
            <person name="Wada H."/>
            <person name="Kobayashi K."/>
            <person name="Saito M."/>
            <person name="Masuda T."/>
            <person name="Sasaki-Sekimoto Y."/>
            <person name="Mashiguchi K."/>
            <person name="Awai K."/>
            <person name="Shimojima M."/>
            <person name="Masuda S."/>
            <person name="Iwai M."/>
            <person name="Nobusawa T."/>
            <person name="Narise T."/>
            <person name="Kondo S."/>
            <person name="Saito H."/>
            <person name="Sato R."/>
            <person name="Murakawa M."/>
            <person name="Ihara Y."/>
            <person name="Oshima-Yamada Y."/>
            <person name="Ohtaka K."/>
            <person name="Satoh M."/>
            <person name="Sonobe K."/>
            <person name="Ishii M."/>
            <person name="Ohtani R."/>
            <person name="Kanamori-Sato M."/>
            <person name="Honoki R."/>
            <person name="Miyazaki D."/>
            <person name="Mochizuki H."/>
            <person name="Umetsu J."/>
            <person name="Higashi K."/>
            <person name="Shibata D."/>
            <person name="Kamiya Y."/>
            <person name="Sato N."/>
            <person name="Nakamura Y."/>
            <person name="Tabata S."/>
            <person name="Ida S."/>
            <person name="Kurokawa K."/>
            <person name="Ohta H."/>
        </authorList>
    </citation>
    <scope>NUCLEOTIDE SEQUENCE [LARGE SCALE GENOMIC DNA]</scope>
    <source>
        <strain evidence="10 11">NIES-2285</strain>
    </source>
</reference>
<evidence type="ECO:0000256" key="9">
    <source>
        <dbReference type="RuleBase" id="RU367142"/>
    </source>
</evidence>
<dbReference type="OrthoDB" id="436405at2759"/>
<keyword evidence="9" id="KW-0653">Protein transport</keyword>
<evidence type="ECO:0000256" key="5">
    <source>
        <dbReference type="ARBA" id="ARBA00022946"/>
    </source>
</evidence>
<evidence type="ECO:0000256" key="6">
    <source>
        <dbReference type="ARBA" id="ARBA00022989"/>
    </source>
</evidence>
<dbReference type="Proteomes" id="UP000054558">
    <property type="component" value="Unassembled WGS sequence"/>
</dbReference>
<keyword evidence="5" id="KW-0809">Transit peptide</keyword>
<evidence type="ECO:0000256" key="2">
    <source>
        <dbReference type="ARBA" id="ARBA00010867"/>
    </source>
</evidence>
<keyword evidence="9" id="KW-0813">Transport</keyword>
<evidence type="ECO:0000256" key="4">
    <source>
        <dbReference type="ARBA" id="ARBA00022792"/>
    </source>
</evidence>
<dbReference type="Gene3D" id="3.10.450.320">
    <property type="entry name" value="Mitochondrial import inner membrane translocase subunit Tim21"/>
    <property type="match status" value="1"/>
</dbReference>
<comment type="function">
    <text evidence="9">Essential component of the TIM23 complex, a complex that mediates the translocation of transit peptide-containing proteins across the mitochondrial inner membrane.</text>
</comment>
<keyword evidence="11" id="KW-1185">Reference proteome</keyword>
<dbReference type="InterPro" id="IPR013261">
    <property type="entry name" value="Tim21"/>
</dbReference>
<accession>A0A1Y1IC10</accession>
<dbReference type="PANTHER" id="PTHR13032">
    <property type="entry name" value="MITOCHONDRIAL IMPORT INNER MEMBRANE TRANSLOCASE SUBUNIT TIM21"/>
    <property type="match status" value="1"/>
</dbReference>
<dbReference type="Pfam" id="PF08294">
    <property type="entry name" value="TIM21"/>
    <property type="match status" value="1"/>
</dbReference>
<gene>
    <name evidence="10" type="ORF">KFL_003010070</name>
</gene>
<comment type="subunit">
    <text evidence="9">Component of the TIM23 complex.</text>
</comment>
<keyword evidence="9" id="KW-0811">Translocation</keyword>
<keyword evidence="8 9" id="KW-0472">Membrane</keyword>
<dbReference type="PANTHER" id="PTHR13032:SF6">
    <property type="entry name" value="MITOCHONDRIAL IMPORT INNER MEMBRANE TRANSLOCASE SUBUNIT TIM21"/>
    <property type="match status" value="1"/>
</dbReference>
<dbReference type="GO" id="GO:0030150">
    <property type="term" value="P:protein import into mitochondrial matrix"/>
    <property type="evidence" value="ECO:0000318"/>
    <property type="project" value="GO_Central"/>
</dbReference>
<comment type="subcellular location">
    <subcellularLocation>
        <location evidence="1 9">Mitochondrion inner membrane</location>
        <topology evidence="1 9">Single-pass membrane protein</topology>
    </subcellularLocation>
</comment>
<dbReference type="GO" id="GO:0005744">
    <property type="term" value="C:TIM23 mitochondrial import inner membrane translocase complex"/>
    <property type="evidence" value="ECO:0000318"/>
    <property type="project" value="GO_Central"/>
</dbReference>
<dbReference type="InterPro" id="IPR038552">
    <property type="entry name" value="Tim21_IMS_sf"/>
</dbReference>
<proteinExistence type="inferred from homology"/>
<dbReference type="FunFam" id="3.10.450.320:FF:000002">
    <property type="entry name" value="Mitochondrial import inner membrane translocase subunit tim21"/>
    <property type="match status" value="1"/>
</dbReference>
<dbReference type="EMBL" id="DF237250">
    <property type="protein sequence ID" value="GAQ86631.1"/>
    <property type="molecule type" value="Genomic_DNA"/>
</dbReference>
<organism evidence="10 11">
    <name type="scientific">Klebsormidium nitens</name>
    <name type="common">Green alga</name>
    <name type="synonym">Ulothrix nitens</name>
    <dbReference type="NCBI Taxonomy" id="105231"/>
    <lineage>
        <taxon>Eukaryota</taxon>
        <taxon>Viridiplantae</taxon>
        <taxon>Streptophyta</taxon>
        <taxon>Klebsormidiophyceae</taxon>
        <taxon>Klebsormidiales</taxon>
        <taxon>Klebsormidiaceae</taxon>
        <taxon>Klebsormidium</taxon>
    </lineage>
</organism>
<dbReference type="AlphaFoldDB" id="A0A1Y1IC10"/>
<keyword evidence="6 9" id="KW-1133">Transmembrane helix</keyword>